<evidence type="ECO:0000256" key="2">
    <source>
        <dbReference type="SAM" id="SignalP"/>
    </source>
</evidence>
<feature type="compositionally biased region" description="Low complexity" evidence="1">
    <location>
        <begin position="303"/>
        <end position="319"/>
    </location>
</feature>
<keyword evidence="4" id="KW-1185">Reference proteome</keyword>
<sequence>MKFLGILRASALCLLVSAFHGSRGTFCSNLEVYPSAESSTVEVPEISENLEDSTVEPSSHESLPSSHSDLVFESSEWHDSHLASSVLFIEEFCRDVISKKFNGKLSEAEYDHVSRACVYLSFKLESVTNHFTPTYGPGSASERKEIDKKIYEGKLKPEDFDVYAIWLEKNIQNIIKSYQKMLEESAKLTEKELKTETSMGPLKYGFVYNGYWWGEIIYWLPPDVYADTGFLEALKELKISLDKIPKSPVETSTVDHQINDDDDDDDVEGSSKVHESDVSENLDGSPVESPLVEEAEDSTVKYQSVEKPSQEPSSESSAPVAKSGLVFKASSWHDSHLASTVLFVREFCKEVNAKKFDAHIPDANIVKLSKATYAVSLYLDSLTDSLLPRYGPGIVTERKEIPRDLYKGILKPEKFKDYAKWLKENIPVIMKSITNMYNDGLKLSKEQLKTDTEVGPLKYGFVHKACWWSMALGDPGLTAIVPEAWSFSGALKSLQKRLDHVLKKAPTKSTVKSQAV</sequence>
<gene>
    <name evidence="3" type="ORF">X943_001780</name>
</gene>
<reference evidence="3" key="1">
    <citation type="journal article" date="2014" name="Nucleic Acids Res.">
        <title>The evolutionary dynamics of variant antigen genes in Babesia reveal a history of genomic innovation underlying host-parasite interaction.</title>
        <authorList>
            <person name="Jackson A.P."/>
            <person name="Otto T.D."/>
            <person name="Darby A."/>
            <person name="Ramaprasad A."/>
            <person name="Xia D."/>
            <person name="Echaide I.E."/>
            <person name="Farber M."/>
            <person name="Gahlot S."/>
            <person name="Gamble J."/>
            <person name="Gupta D."/>
            <person name="Gupta Y."/>
            <person name="Jackson L."/>
            <person name="Malandrin L."/>
            <person name="Malas T.B."/>
            <person name="Moussa E."/>
            <person name="Nair M."/>
            <person name="Reid A.J."/>
            <person name="Sanders M."/>
            <person name="Sharma J."/>
            <person name="Tracey A."/>
            <person name="Quail M.A."/>
            <person name="Weir W."/>
            <person name="Wastling J.M."/>
            <person name="Hall N."/>
            <person name="Willadsen P."/>
            <person name="Lingelbach K."/>
            <person name="Shiels B."/>
            <person name="Tait A."/>
            <person name="Berriman M."/>
            <person name="Allred D.R."/>
            <person name="Pain A."/>
        </authorList>
    </citation>
    <scope>NUCLEOTIDE SEQUENCE</scope>
    <source>
        <strain evidence="3">1802A</strain>
    </source>
</reference>
<feature type="region of interest" description="Disordered" evidence="1">
    <location>
        <begin position="250"/>
        <end position="319"/>
    </location>
</feature>
<organism evidence="3 4">
    <name type="scientific">Babesia divergens</name>
    <dbReference type="NCBI Taxonomy" id="32595"/>
    <lineage>
        <taxon>Eukaryota</taxon>
        <taxon>Sar</taxon>
        <taxon>Alveolata</taxon>
        <taxon>Apicomplexa</taxon>
        <taxon>Aconoidasida</taxon>
        <taxon>Piroplasmida</taxon>
        <taxon>Babesiidae</taxon>
        <taxon>Babesia</taxon>
    </lineage>
</organism>
<keyword evidence="2" id="KW-0732">Signal</keyword>
<protein>
    <submittedName>
        <fullName evidence="3">Secreted antigen 1</fullName>
    </submittedName>
</protein>
<reference evidence="3" key="2">
    <citation type="submission" date="2021-05" db="EMBL/GenBank/DDBJ databases">
        <authorList>
            <person name="Pain A."/>
        </authorList>
    </citation>
    <scope>NUCLEOTIDE SEQUENCE</scope>
    <source>
        <strain evidence="3">1802A</strain>
    </source>
</reference>
<feature type="signal peptide" evidence="2">
    <location>
        <begin position="1"/>
        <end position="24"/>
    </location>
</feature>
<feature type="chain" id="PRO_5042104842" evidence="2">
    <location>
        <begin position="25"/>
        <end position="516"/>
    </location>
</feature>
<evidence type="ECO:0000313" key="4">
    <source>
        <dbReference type="Proteomes" id="UP001195914"/>
    </source>
</evidence>
<evidence type="ECO:0000256" key="1">
    <source>
        <dbReference type="SAM" id="MobiDB-lite"/>
    </source>
</evidence>
<accession>A0AAD9GJN0</accession>
<dbReference type="Proteomes" id="UP001195914">
    <property type="component" value="Unassembled WGS sequence"/>
</dbReference>
<evidence type="ECO:0000313" key="3">
    <source>
        <dbReference type="EMBL" id="KAK1939634.1"/>
    </source>
</evidence>
<name>A0AAD9GJN0_BABDI</name>
<proteinExistence type="predicted"/>
<dbReference type="AlphaFoldDB" id="A0AAD9GJN0"/>
<dbReference type="EMBL" id="JAHBMH010000007">
    <property type="protein sequence ID" value="KAK1939634.1"/>
    <property type="molecule type" value="Genomic_DNA"/>
</dbReference>
<comment type="caution">
    <text evidence="3">The sequence shown here is derived from an EMBL/GenBank/DDBJ whole genome shotgun (WGS) entry which is preliminary data.</text>
</comment>